<evidence type="ECO:0000256" key="4">
    <source>
        <dbReference type="ARBA" id="ARBA00022737"/>
    </source>
</evidence>
<organism evidence="10 11">
    <name type="scientific">Aureococcus anophagefferens</name>
    <name type="common">Harmful bloom alga</name>
    <dbReference type="NCBI Taxonomy" id="44056"/>
    <lineage>
        <taxon>Eukaryota</taxon>
        <taxon>Sar</taxon>
        <taxon>Stramenopiles</taxon>
        <taxon>Ochrophyta</taxon>
        <taxon>Pelagophyceae</taxon>
        <taxon>Pelagomonadales</taxon>
        <taxon>Pelagomonadaceae</taxon>
        <taxon>Aureococcus</taxon>
    </lineage>
</organism>
<evidence type="ECO:0000256" key="9">
    <source>
        <dbReference type="SAM" id="Phobius"/>
    </source>
</evidence>
<evidence type="ECO:0000256" key="3">
    <source>
        <dbReference type="ARBA" id="ARBA00022692"/>
    </source>
</evidence>
<dbReference type="Gene3D" id="1.50.40.10">
    <property type="entry name" value="Mitochondrial carrier domain"/>
    <property type="match status" value="1"/>
</dbReference>
<gene>
    <name evidence="10" type="ORF">SO694_00091036</name>
</gene>
<keyword evidence="9" id="KW-1133">Transmembrane helix</keyword>
<comment type="caution">
    <text evidence="10">The sequence shown here is derived from an EMBL/GenBank/DDBJ whole genome shotgun (WGS) entry which is preliminary data.</text>
</comment>
<dbReference type="InterPro" id="IPR023395">
    <property type="entry name" value="MCP_dom_sf"/>
</dbReference>
<evidence type="ECO:0000313" key="11">
    <source>
        <dbReference type="Proteomes" id="UP001363151"/>
    </source>
</evidence>
<evidence type="ECO:0000313" key="10">
    <source>
        <dbReference type="EMBL" id="KAK7237051.1"/>
    </source>
</evidence>
<accession>A0ABR1FRW4</accession>
<dbReference type="PANTHER" id="PTHR24089">
    <property type="entry name" value="SOLUTE CARRIER FAMILY 25"/>
    <property type="match status" value="1"/>
</dbReference>
<evidence type="ECO:0000256" key="5">
    <source>
        <dbReference type="ARBA" id="ARBA00023136"/>
    </source>
</evidence>
<feature type="transmembrane region" description="Helical" evidence="9">
    <location>
        <begin position="214"/>
        <end position="234"/>
    </location>
</feature>
<dbReference type="PROSITE" id="PS50920">
    <property type="entry name" value="SOLCAR"/>
    <property type="match status" value="3"/>
</dbReference>
<evidence type="ECO:0000256" key="8">
    <source>
        <dbReference type="SAM" id="MobiDB-lite"/>
    </source>
</evidence>
<comment type="similarity">
    <text evidence="7">Belongs to the mitochondrial carrier (TC 2.A.29) family.</text>
</comment>
<dbReference type="Pfam" id="PF00153">
    <property type="entry name" value="Mito_carr"/>
    <property type="match status" value="3"/>
</dbReference>
<dbReference type="Proteomes" id="UP001363151">
    <property type="component" value="Unassembled WGS sequence"/>
</dbReference>
<dbReference type="EMBL" id="JBBJCI010000255">
    <property type="protein sequence ID" value="KAK7237051.1"/>
    <property type="molecule type" value="Genomic_DNA"/>
</dbReference>
<evidence type="ECO:0000256" key="1">
    <source>
        <dbReference type="ARBA" id="ARBA00004141"/>
    </source>
</evidence>
<comment type="subcellular location">
    <subcellularLocation>
        <location evidence="1">Membrane</location>
        <topology evidence="1">Multi-pass membrane protein</topology>
    </subcellularLocation>
</comment>
<dbReference type="SUPFAM" id="SSF103506">
    <property type="entry name" value="Mitochondrial carrier"/>
    <property type="match status" value="1"/>
</dbReference>
<keyword evidence="2 7" id="KW-0813">Transport</keyword>
<keyword evidence="4" id="KW-0677">Repeat</keyword>
<sequence length="298" mass="30580">MASDALPSARAMGQEQLNPGPSAHATGRERPDPGRFAAGGIAGCVAKTTVAPLERVRIAAQVATAARRQSAGALAAAIIADEGARGLWRGNGIACVRTFPSKAIVFGCNDYYTRLLAALPGDVVPVGAAAGGLAGLTAVAITYPLDVLRTMLSATSADGGQRGASEAISHTLRTRGVAAFYVGVRPTMVGGTFHEAARFGIFDATRRAVGADVWWANFACGAAAGVAAGVLLYPNDTVRRQLQMGRYDTYVGAARGLVAAGGVRRLYAGLAPYLFRAGPGAAIQFATFGELKKLLDSS</sequence>
<feature type="repeat" description="Solcar" evidence="6">
    <location>
        <begin position="122"/>
        <end position="208"/>
    </location>
</feature>
<evidence type="ECO:0000256" key="7">
    <source>
        <dbReference type="RuleBase" id="RU000488"/>
    </source>
</evidence>
<dbReference type="InterPro" id="IPR018108">
    <property type="entry name" value="MCP_transmembrane"/>
</dbReference>
<feature type="repeat" description="Solcar" evidence="6">
    <location>
        <begin position="30"/>
        <end position="115"/>
    </location>
</feature>
<reference evidence="10 11" key="1">
    <citation type="submission" date="2024-03" db="EMBL/GenBank/DDBJ databases">
        <title>Aureococcus anophagefferens CCMP1851 and Kratosvirus quantuckense: Draft genome of a second virus-susceptible host strain in the model system.</title>
        <authorList>
            <person name="Chase E."/>
            <person name="Truchon A.R."/>
            <person name="Schepens W."/>
            <person name="Wilhelm S.W."/>
        </authorList>
    </citation>
    <scope>NUCLEOTIDE SEQUENCE [LARGE SCALE GENOMIC DNA]</scope>
    <source>
        <strain evidence="10 11">CCMP1851</strain>
    </source>
</reference>
<evidence type="ECO:0000256" key="2">
    <source>
        <dbReference type="ARBA" id="ARBA00022448"/>
    </source>
</evidence>
<feature type="repeat" description="Solcar" evidence="6">
    <location>
        <begin position="216"/>
        <end position="294"/>
    </location>
</feature>
<name>A0ABR1FRW4_AURAN</name>
<keyword evidence="11" id="KW-1185">Reference proteome</keyword>
<feature type="region of interest" description="Disordered" evidence="8">
    <location>
        <begin position="1"/>
        <end position="32"/>
    </location>
</feature>
<dbReference type="PRINTS" id="PR00926">
    <property type="entry name" value="MITOCARRIER"/>
</dbReference>
<keyword evidence="5 6" id="KW-0472">Membrane</keyword>
<evidence type="ECO:0000256" key="6">
    <source>
        <dbReference type="PROSITE-ProRule" id="PRU00282"/>
    </source>
</evidence>
<protein>
    <submittedName>
        <fullName evidence="10">ATP:ADP antiporter</fullName>
    </submittedName>
</protein>
<proteinExistence type="inferred from homology"/>
<keyword evidence="3 6" id="KW-0812">Transmembrane</keyword>
<dbReference type="InterPro" id="IPR002067">
    <property type="entry name" value="MCP"/>
</dbReference>